<dbReference type="CDD" id="cd01335">
    <property type="entry name" value="Radical_SAM"/>
    <property type="match status" value="1"/>
</dbReference>
<name>A0ABT3A5V1_9ALTE</name>
<dbReference type="InterPro" id="IPR007197">
    <property type="entry name" value="rSAM"/>
</dbReference>
<dbReference type="PANTHER" id="PTHR22960:SF28">
    <property type="entry name" value="GTP 3',8-CYCLASE"/>
    <property type="match status" value="1"/>
</dbReference>
<keyword evidence="9 12" id="KW-0501">Molybdenum cofactor biosynthesis</keyword>
<keyword evidence="6 12" id="KW-0408">Iron</keyword>
<dbReference type="InterPro" id="IPR000385">
    <property type="entry name" value="MoaA_NifB_PqqE_Fe-S-bd_CS"/>
</dbReference>
<evidence type="ECO:0000256" key="1">
    <source>
        <dbReference type="ARBA" id="ARBA00012167"/>
    </source>
</evidence>
<keyword evidence="10 12" id="KW-0456">Lyase</keyword>
<dbReference type="InterPro" id="IPR010505">
    <property type="entry name" value="MoaA_twitch"/>
</dbReference>
<dbReference type="InterPro" id="IPR040064">
    <property type="entry name" value="MoaA-like"/>
</dbReference>
<dbReference type="HAMAP" id="MF_01225_B">
    <property type="entry name" value="MoaA_B"/>
    <property type="match status" value="1"/>
</dbReference>
<dbReference type="InterPro" id="IPR013785">
    <property type="entry name" value="Aldolase_TIM"/>
</dbReference>
<evidence type="ECO:0000256" key="11">
    <source>
        <dbReference type="ARBA" id="ARBA00048697"/>
    </source>
</evidence>
<dbReference type="Proteomes" id="UP001652504">
    <property type="component" value="Unassembled WGS sequence"/>
</dbReference>
<dbReference type="InterPro" id="IPR050105">
    <property type="entry name" value="MoCo_biosynth_MoaA/MoaC"/>
</dbReference>
<organism evidence="14 15">
    <name type="scientific">Fluctibacter corallii</name>
    <dbReference type="NCBI Taxonomy" id="2984329"/>
    <lineage>
        <taxon>Bacteria</taxon>
        <taxon>Pseudomonadati</taxon>
        <taxon>Pseudomonadota</taxon>
        <taxon>Gammaproteobacteria</taxon>
        <taxon>Alteromonadales</taxon>
        <taxon>Alteromonadaceae</taxon>
        <taxon>Fluctibacter</taxon>
    </lineage>
</organism>
<reference evidence="14 15" key="1">
    <citation type="submission" date="2022-10" db="EMBL/GenBank/DDBJ databases">
        <title>Aestuariibacter sp. AA17 isolated from Montipora capitata coral fragment.</title>
        <authorList>
            <person name="Emsley S.A."/>
            <person name="Pfannmuller K.M."/>
            <person name="Loughran R.M."/>
            <person name="Shlafstein M."/>
            <person name="Papke E."/>
            <person name="Saw J.H."/>
            <person name="Ushijima B."/>
            <person name="Videau P."/>
        </authorList>
    </citation>
    <scope>NUCLEOTIDE SEQUENCE [LARGE SCALE GENOMIC DNA]</scope>
    <source>
        <strain evidence="14 15">AA17</strain>
    </source>
</reference>
<gene>
    <name evidence="12 14" type="primary">moaA</name>
    <name evidence="14" type="ORF">OE749_04860</name>
</gene>
<accession>A0ABT3A5V1</accession>
<dbReference type="CDD" id="cd21117">
    <property type="entry name" value="Twitch_MoaA"/>
    <property type="match status" value="1"/>
</dbReference>
<sequence>MLTDKFGRQFHYLRLSVTDVCNFRCTYCLPDGYDPQQTRGFLSLDEIRRVVNGFAALGTSKIRITGGEPSLRKDLPDIIAACVQTQGVNNVALTTNGFRLDEQVQDWYDAGLTQLNVSIDNLDPRQFHSITGHNKLETILSGIDKALTLGLPVKVNAVLLKSLTDSGVSAFMEWVKHTPVSLRFIELMETGDNPRFFEDEHVSGQRIQSKLLREGWVSVDRQFDSGPALEYRHANYRGRIGLIMPYSKDFCATCNRLRVSSTGKLHLCLFADEGLDIRDAINHSDPIVLQQRLISLLTQKEQKHWLDERKTGATKHLAMLGG</sequence>
<feature type="binding site" evidence="12">
    <location>
        <position position="21"/>
    </location>
    <ligand>
        <name>[4Fe-4S] cluster</name>
        <dbReference type="ChEBI" id="CHEBI:49883"/>
        <label>1</label>
        <note>4Fe-4S-S-AdoMet</note>
    </ligand>
</feature>
<feature type="binding site" evidence="12">
    <location>
        <position position="251"/>
    </location>
    <ligand>
        <name>[4Fe-4S] cluster</name>
        <dbReference type="ChEBI" id="CHEBI:49883"/>
        <label>2</label>
        <note>4Fe-4S-substrate</note>
    </ligand>
</feature>
<dbReference type="NCBIfam" id="TIGR02666">
    <property type="entry name" value="moaA"/>
    <property type="match status" value="1"/>
</dbReference>
<keyword evidence="4 12" id="KW-0479">Metal-binding</keyword>
<evidence type="ECO:0000256" key="4">
    <source>
        <dbReference type="ARBA" id="ARBA00022723"/>
    </source>
</evidence>
<dbReference type="GO" id="GO:0061798">
    <property type="term" value="F:GTP 3',8'-cyclase activity"/>
    <property type="evidence" value="ECO:0007669"/>
    <property type="project" value="UniProtKB-EC"/>
</dbReference>
<keyword evidence="7 12" id="KW-0411">Iron-sulfur</keyword>
<feature type="domain" description="Radical SAM core" evidence="13">
    <location>
        <begin position="5"/>
        <end position="227"/>
    </location>
</feature>
<feature type="binding site" evidence="12">
    <location>
        <position position="67"/>
    </location>
    <ligand>
        <name>S-adenosyl-L-methionine</name>
        <dbReference type="ChEBI" id="CHEBI:59789"/>
    </ligand>
</feature>
<comment type="caution">
    <text evidence="14">The sequence shown here is derived from an EMBL/GenBank/DDBJ whole genome shotgun (WGS) entry which is preliminary data.</text>
</comment>
<comment type="cofactor">
    <cofactor evidence="12">
        <name>[4Fe-4S] cluster</name>
        <dbReference type="ChEBI" id="CHEBI:49883"/>
    </cofactor>
    <text evidence="12">Binds 2 [4Fe-4S] clusters. Binds 1 [4Fe-4S] cluster coordinated with 3 cysteines and an exchangeable S-adenosyl-L-methionine and 1 [4Fe-4S] cluster coordinated with 3 cysteines and the GTP-derived substrate.</text>
</comment>
<feature type="binding site" evidence="12">
    <location>
        <position position="14"/>
    </location>
    <ligand>
        <name>GTP</name>
        <dbReference type="ChEBI" id="CHEBI:37565"/>
    </ligand>
</feature>
<dbReference type="SFLD" id="SFLDG01383">
    <property type="entry name" value="cyclic_pyranopterin_phosphate"/>
    <property type="match status" value="1"/>
</dbReference>
<comment type="pathway">
    <text evidence="12">Cofactor biosynthesis; molybdopterin biosynthesis.</text>
</comment>
<comment type="subunit">
    <text evidence="12">Monomer and homodimer.</text>
</comment>
<evidence type="ECO:0000313" key="14">
    <source>
        <dbReference type="EMBL" id="MCV2884018.1"/>
    </source>
</evidence>
<feature type="binding site" evidence="12">
    <location>
        <position position="254"/>
    </location>
    <ligand>
        <name>[4Fe-4S] cluster</name>
        <dbReference type="ChEBI" id="CHEBI:49883"/>
        <label>2</label>
        <note>4Fe-4S-substrate</note>
    </ligand>
</feature>
<dbReference type="InterPro" id="IPR013483">
    <property type="entry name" value="MoaA"/>
</dbReference>
<keyword evidence="3 12" id="KW-0949">S-adenosyl-L-methionine</keyword>
<dbReference type="SMART" id="SM00729">
    <property type="entry name" value="Elp3"/>
    <property type="match status" value="1"/>
</dbReference>
<dbReference type="EMBL" id="JAOWKX010000002">
    <property type="protein sequence ID" value="MCV2884018.1"/>
    <property type="molecule type" value="Genomic_DNA"/>
</dbReference>
<dbReference type="SUPFAM" id="SSF102114">
    <property type="entry name" value="Radical SAM enzymes"/>
    <property type="match status" value="1"/>
</dbReference>
<evidence type="ECO:0000256" key="7">
    <source>
        <dbReference type="ARBA" id="ARBA00023014"/>
    </source>
</evidence>
<evidence type="ECO:0000313" key="15">
    <source>
        <dbReference type="Proteomes" id="UP001652504"/>
    </source>
</evidence>
<keyword evidence="8 12" id="KW-0342">GTP-binding</keyword>
<evidence type="ECO:0000256" key="12">
    <source>
        <dbReference type="HAMAP-Rule" id="MF_01225"/>
    </source>
</evidence>
<keyword evidence="15" id="KW-1185">Reference proteome</keyword>
<dbReference type="RefSeq" id="WP_263711503.1">
    <property type="nucleotide sequence ID" value="NZ_JAOWKX010000002.1"/>
</dbReference>
<feature type="binding site" evidence="12">
    <location>
        <position position="268"/>
    </location>
    <ligand>
        <name>[4Fe-4S] cluster</name>
        <dbReference type="ChEBI" id="CHEBI:49883"/>
        <label>2</label>
        <note>4Fe-4S-substrate</note>
    </ligand>
</feature>
<dbReference type="SFLD" id="SFLDS00029">
    <property type="entry name" value="Radical_SAM"/>
    <property type="match status" value="1"/>
</dbReference>
<protein>
    <recommendedName>
        <fullName evidence="1 12">GTP 3',8-cyclase</fullName>
        <ecNumber evidence="1 12">4.1.99.22</ecNumber>
    </recommendedName>
    <alternativeName>
        <fullName evidence="12">Molybdenum cofactor biosynthesis protein A</fullName>
    </alternativeName>
</protein>
<feature type="binding site" evidence="12">
    <location>
        <position position="188"/>
    </location>
    <ligand>
        <name>S-adenosyl-L-methionine</name>
        <dbReference type="ChEBI" id="CHEBI:59789"/>
    </ligand>
</feature>
<feature type="binding site" evidence="12">
    <location>
        <position position="94"/>
    </location>
    <ligand>
        <name>GTP</name>
        <dbReference type="ChEBI" id="CHEBI:37565"/>
    </ligand>
</feature>
<feature type="binding site" evidence="12">
    <location>
        <position position="154"/>
    </location>
    <ligand>
        <name>GTP</name>
        <dbReference type="ChEBI" id="CHEBI:37565"/>
    </ligand>
</feature>
<dbReference type="InterPro" id="IPR058240">
    <property type="entry name" value="rSAM_sf"/>
</dbReference>
<evidence type="ECO:0000256" key="2">
    <source>
        <dbReference type="ARBA" id="ARBA00022485"/>
    </source>
</evidence>
<dbReference type="SFLD" id="SFLDG01067">
    <property type="entry name" value="SPASM/twitch_domain_containing"/>
    <property type="match status" value="1"/>
</dbReference>
<dbReference type="SFLD" id="SFLDG01386">
    <property type="entry name" value="main_SPASM_domain-containing"/>
    <property type="match status" value="1"/>
</dbReference>
<feature type="binding site" evidence="12">
    <location>
        <position position="118"/>
    </location>
    <ligand>
        <name>S-adenosyl-L-methionine</name>
        <dbReference type="ChEBI" id="CHEBI:59789"/>
    </ligand>
</feature>
<evidence type="ECO:0000256" key="10">
    <source>
        <dbReference type="ARBA" id="ARBA00023239"/>
    </source>
</evidence>
<feature type="binding site" evidence="12">
    <location>
        <begin position="256"/>
        <end position="258"/>
    </location>
    <ligand>
        <name>GTP</name>
        <dbReference type="ChEBI" id="CHEBI:37565"/>
    </ligand>
</feature>
<evidence type="ECO:0000256" key="8">
    <source>
        <dbReference type="ARBA" id="ARBA00023134"/>
    </source>
</evidence>
<evidence type="ECO:0000256" key="9">
    <source>
        <dbReference type="ARBA" id="ARBA00023150"/>
    </source>
</evidence>
<proteinExistence type="inferred from homology"/>
<feature type="binding site" evidence="12">
    <location>
        <position position="28"/>
    </location>
    <ligand>
        <name>[4Fe-4S] cluster</name>
        <dbReference type="ChEBI" id="CHEBI:49883"/>
        <label>1</label>
        <note>4Fe-4S-S-AdoMet</note>
    </ligand>
</feature>
<evidence type="ECO:0000256" key="3">
    <source>
        <dbReference type="ARBA" id="ARBA00022691"/>
    </source>
</evidence>
<dbReference type="Pfam" id="PF06463">
    <property type="entry name" value="Mob_synth_C"/>
    <property type="match status" value="1"/>
</dbReference>
<dbReference type="Pfam" id="PF04055">
    <property type="entry name" value="Radical_SAM"/>
    <property type="match status" value="1"/>
</dbReference>
<dbReference type="InterPro" id="IPR006638">
    <property type="entry name" value="Elp3/MiaA/NifB-like_rSAM"/>
</dbReference>
<feature type="binding site" evidence="12">
    <location>
        <position position="27"/>
    </location>
    <ligand>
        <name>S-adenosyl-L-methionine</name>
        <dbReference type="ChEBI" id="CHEBI:59789"/>
    </ligand>
</feature>
<dbReference type="Gene3D" id="3.20.20.70">
    <property type="entry name" value="Aldolase class I"/>
    <property type="match status" value="1"/>
</dbReference>
<comment type="function">
    <text evidence="12">Catalyzes the cyclization of GTP to (8S)-3',8-cyclo-7,8-dihydroguanosine 5'-triphosphate.</text>
</comment>
<keyword evidence="2 12" id="KW-0004">4Fe-4S</keyword>
<comment type="similarity">
    <text evidence="12">Belongs to the radical SAM superfamily. MoaA family.</text>
</comment>
<evidence type="ECO:0000256" key="6">
    <source>
        <dbReference type="ARBA" id="ARBA00023004"/>
    </source>
</evidence>
<dbReference type="PANTHER" id="PTHR22960">
    <property type="entry name" value="MOLYBDOPTERIN COFACTOR SYNTHESIS PROTEIN A"/>
    <property type="match status" value="1"/>
</dbReference>
<dbReference type="EC" id="4.1.99.22" evidence="1 12"/>
<keyword evidence="5 12" id="KW-0547">Nucleotide-binding</keyword>
<feature type="binding site" evidence="12">
    <location>
        <position position="63"/>
    </location>
    <ligand>
        <name>GTP</name>
        <dbReference type="ChEBI" id="CHEBI:37565"/>
    </ligand>
</feature>
<feature type="binding site" evidence="12">
    <location>
        <position position="25"/>
    </location>
    <ligand>
        <name>[4Fe-4S] cluster</name>
        <dbReference type="ChEBI" id="CHEBI:49883"/>
        <label>1</label>
        <note>4Fe-4S-S-AdoMet</note>
    </ligand>
</feature>
<dbReference type="PROSITE" id="PS51918">
    <property type="entry name" value="RADICAL_SAM"/>
    <property type="match status" value="1"/>
</dbReference>
<comment type="catalytic activity">
    <reaction evidence="11 12">
        <text>GTP + AH2 + S-adenosyl-L-methionine = (8S)-3',8-cyclo-7,8-dihydroguanosine 5'-triphosphate + 5'-deoxyadenosine + L-methionine + A + H(+)</text>
        <dbReference type="Rhea" id="RHEA:49576"/>
        <dbReference type="ChEBI" id="CHEBI:13193"/>
        <dbReference type="ChEBI" id="CHEBI:15378"/>
        <dbReference type="ChEBI" id="CHEBI:17319"/>
        <dbReference type="ChEBI" id="CHEBI:17499"/>
        <dbReference type="ChEBI" id="CHEBI:37565"/>
        <dbReference type="ChEBI" id="CHEBI:57844"/>
        <dbReference type="ChEBI" id="CHEBI:59789"/>
        <dbReference type="ChEBI" id="CHEBI:131766"/>
        <dbReference type="EC" id="4.1.99.22"/>
    </reaction>
</comment>
<evidence type="ECO:0000256" key="5">
    <source>
        <dbReference type="ARBA" id="ARBA00022741"/>
    </source>
</evidence>
<dbReference type="PROSITE" id="PS01305">
    <property type="entry name" value="MOAA_NIFB_PQQE"/>
    <property type="match status" value="1"/>
</dbReference>
<evidence type="ECO:0000259" key="13">
    <source>
        <dbReference type="PROSITE" id="PS51918"/>
    </source>
</evidence>